<dbReference type="AlphaFoldDB" id="A0A6A4SB28"/>
<dbReference type="Proteomes" id="UP000438429">
    <property type="component" value="Unassembled WGS sequence"/>
</dbReference>
<name>A0A6A4SB28_SCOMX</name>
<proteinExistence type="predicted"/>
<protein>
    <submittedName>
        <fullName evidence="1">Uncharacterized protein</fullName>
    </submittedName>
</protein>
<accession>A0A6A4SB28</accession>
<evidence type="ECO:0000313" key="1">
    <source>
        <dbReference type="EMBL" id="KAF0029595.1"/>
    </source>
</evidence>
<gene>
    <name evidence="1" type="ORF">F2P81_018700</name>
</gene>
<comment type="caution">
    <text evidence="1">The sequence shown here is derived from an EMBL/GenBank/DDBJ whole genome shotgun (WGS) entry which is preliminary data.</text>
</comment>
<organism evidence="1 2">
    <name type="scientific">Scophthalmus maximus</name>
    <name type="common">Turbot</name>
    <name type="synonym">Psetta maxima</name>
    <dbReference type="NCBI Taxonomy" id="52904"/>
    <lineage>
        <taxon>Eukaryota</taxon>
        <taxon>Metazoa</taxon>
        <taxon>Chordata</taxon>
        <taxon>Craniata</taxon>
        <taxon>Vertebrata</taxon>
        <taxon>Euteleostomi</taxon>
        <taxon>Actinopterygii</taxon>
        <taxon>Neopterygii</taxon>
        <taxon>Teleostei</taxon>
        <taxon>Neoteleostei</taxon>
        <taxon>Acanthomorphata</taxon>
        <taxon>Carangaria</taxon>
        <taxon>Pleuronectiformes</taxon>
        <taxon>Pleuronectoidei</taxon>
        <taxon>Scophthalmidae</taxon>
        <taxon>Scophthalmus</taxon>
    </lineage>
</organism>
<sequence length="78" mass="9377">MKDNKCSRRKHRHSEILQHLANIKEQEKKAHRRGTREKRQIDWTVQMLLVADIVYEPKSNKKLEEKSVKPMFATTHKL</sequence>
<dbReference type="EMBL" id="VEVO01000016">
    <property type="protein sequence ID" value="KAF0029595.1"/>
    <property type="molecule type" value="Genomic_DNA"/>
</dbReference>
<evidence type="ECO:0000313" key="2">
    <source>
        <dbReference type="Proteomes" id="UP000438429"/>
    </source>
</evidence>
<reference evidence="1 2" key="1">
    <citation type="submission" date="2019-06" db="EMBL/GenBank/DDBJ databases">
        <title>Draft genomes of female and male turbot (Scophthalmus maximus).</title>
        <authorList>
            <person name="Xu H."/>
            <person name="Xu X.-W."/>
            <person name="Shao C."/>
            <person name="Chen S."/>
        </authorList>
    </citation>
    <scope>NUCLEOTIDE SEQUENCE [LARGE SCALE GENOMIC DNA]</scope>
    <source>
        <strain evidence="1">Ysfricsl-2016a</strain>
        <tissue evidence="1">Blood</tissue>
    </source>
</reference>